<sequence>MKSPYSSKSRGMRNHWRRWTIKARF</sequence>
<organism evidence="1">
    <name type="scientific">Anguilla anguilla</name>
    <name type="common">European freshwater eel</name>
    <name type="synonym">Muraena anguilla</name>
    <dbReference type="NCBI Taxonomy" id="7936"/>
    <lineage>
        <taxon>Eukaryota</taxon>
        <taxon>Metazoa</taxon>
        <taxon>Chordata</taxon>
        <taxon>Craniata</taxon>
        <taxon>Vertebrata</taxon>
        <taxon>Euteleostomi</taxon>
        <taxon>Actinopterygii</taxon>
        <taxon>Neopterygii</taxon>
        <taxon>Teleostei</taxon>
        <taxon>Anguilliformes</taxon>
        <taxon>Anguillidae</taxon>
        <taxon>Anguilla</taxon>
    </lineage>
</organism>
<dbReference type="EMBL" id="GBXM01099602">
    <property type="protein sequence ID" value="JAH08975.1"/>
    <property type="molecule type" value="Transcribed_RNA"/>
</dbReference>
<proteinExistence type="predicted"/>
<name>A0A0E9PY18_ANGAN</name>
<reference evidence="1" key="2">
    <citation type="journal article" date="2015" name="Fish Shellfish Immunol.">
        <title>Early steps in the European eel (Anguilla anguilla)-Vibrio vulnificus interaction in the gills: Role of the RtxA13 toxin.</title>
        <authorList>
            <person name="Callol A."/>
            <person name="Pajuelo D."/>
            <person name="Ebbesson L."/>
            <person name="Teles M."/>
            <person name="MacKenzie S."/>
            <person name="Amaro C."/>
        </authorList>
    </citation>
    <scope>NUCLEOTIDE SEQUENCE</scope>
</reference>
<accession>A0A0E9PY18</accession>
<evidence type="ECO:0000313" key="1">
    <source>
        <dbReference type="EMBL" id="JAH08975.1"/>
    </source>
</evidence>
<reference evidence="1" key="1">
    <citation type="submission" date="2014-11" db="EMBL/GenBank/DDBJ databases">
        <authorList>
            <person name="Amaro Gonzalez C."/>
        </authorList>
    </citation>
    <scope>NUCLEOTIDE SEQUENCE</scope>
</reference>
<protein>
    <submittedName>
        <fullName evidence="1">Uncharacterized protein</fullName>
    </submittedName>
</protein>
<dbReference type="AlphaFoldDB" id="A0A0E9PY18"/>